<dbReference type="Proteomes" id="UP000721442">
    <property type="component" value="Unassembled WGS sequence"/>
</dbReference>
<name>A0A940ICB2_9PROT</name>
<sequence length="52" mass="5513">MTSTVNDLKQGVENVKAHARVAGYKKGAAVFDLRAALSKRLQGVQAQGVDSK</sequence>
<evidence type="ECO:0000313" key="2">
    <source>
        <dbReference type="Proteomes" id="UP000721442"/>
    </source>
</evidence>
<protein>
    <submittedName>
        <fullName evidence="1">Uncharacterized protein</fullName>
    </submittedName>
</protein>
<dbReference type="EMBL" id="JADINE010000046">
    <property type="protein sequence ID" value="MBO8407552.1"/>
    <property type="molecule type" value="Genomic_DNA"/>
</dbReference>
<reference evidence="1" key="2">
    <citation type="journal article" date="2021" name="PeerJ">
        <title>Extensive microbial diversity within the chicken gut microbiome revealed by metagenomics and culture.</title>
        <authorList>
            <person name="Gilroy R."/>
            <person name="Ravi A."/>
            <person name="Getino M."/>
            <person name="Pursley I."/>
            <person name="Horton D.L."/>
            <person name="Alikhan N.F."/>
            <person name="Baker D."/>
            <person name="Gharbi K."/>
            <person name="Hall N."/>
            <person name="Watson M."/>
            <person name="Adriaenssens E.M."/>
            <person name="Foster-Nyarko E."/>
            <person name="Jarju S."/>
            <person name="Secka A."/>
            <person name="Antonio M."/>
            <person name="Oren A."/>
            <person name="Chaudhuri R.R."/>
            <person name="La Ragione R."/>
            <person name="Hildebrand F."/>
            <person name="Pallen M.J."/>
        </authorList>
    </citation>
    <scope>NUCLEOTIDE SEQUENCE</scope>
    <source>
        <strain evidence="1">B1-16210</strain>
    </source>
</reference>
<comment type="caution">
    <text evidence="1">The sequence shown here is derived from an EMBL/GenBank/DDBJ whole genome shotgun (WGS) entry which is preliminary data.</text>
</comment>
<reference evidence="1" key="1">
    <citation type="submission" date="2020-10" db="EMBL/GenBank/DDBJ databases">
        <authorList>
            <person name="Gilroy R."/>
        </authorList>
    </citation>
    <scope>NUCLEOTIDE SEQUENCE</scope>
    <source>
        <strain evidence="1">B1-16210</strain>
    </source>
</reference>
<proteinExistence type="predicted"/>
<dbReference type="AlphaFoldDB" id="A0A940ICB2"/>
<organism evidence="1 2">
    <name type="scientific">Candidatus Enterousia excrementavium</name>
    <dbReference type="NCBI Taxonomy" id="2840789"/>
    <lineage>
        <taxon>Bacteria</taxon>
        <taxon>Pseudomonadati</taxon>
        <taxon>Pseudomonadota</taxon>
        <taxon>Alphaproteobacteria</taxon>
        <taxon>Candidatus Enterousia</taxon>
    </lineage>
</organism>
<accession>A0A940ICB2</accession>
<evidence type="ECO:0000313" key="1">
    <source>
        <dbReference type="EMBL" id="MBO8407552.1"/>
    </source>
</evidence>
<gene>
    <name evidence="1" type="ORF">IAC77_03795</name>
</gene>